<dbReference type="KEGG" id="dvu:DVU_2685"/>
<protein>
    <submittedName>
        <fullName evidence="1">Uncharacterized protein</fullName>
    </submittedName>
</protein>
<dbReference type="HOGENOM" id="CLU_2632393_0_0_7"/>
<keyword evidence="2" id="KW-1185">Reference proteome</keyword>
<dbReference type="AlphaFoldDB" id="Q728B9"/>
<evidence type="ECO:0000313" key="2">
    <source>
        <dbReference type="Proteomes" id="UP000002194"/>
    </source>
</evidence>
<proteinExistence type="predicted"/>
<dbReference type="Proteomes" id="UP000002194">
    <property type="component" value="Chromosome"/>
</dbReference>
<sequence>MLLARSIYIKQTGDPTGPPVFVLKWGWSVPIRARFSSIFSHPHHILRSAIFGTRLHCKPLCVKAKHLTLSNSRLVPN</sequence>
<evidence type="ECO:0000313" key="1">
    <source>
        <dbReference type="EMBL" id="AAS97157.1"/>
    </source>
</evidence>
<reference evidence="1 2" key="1">
    <citation type="journal article" date="2004" name="Nat. Biotechnol.">
        <title>The genome sequence of the anaerobic, sulfate-reducing bacterium Desulfovibrio vulgaris Hildenborough.</title>
        <authorList>
            <person name="Heidelberg J.F."/>
            <person name="Seshadri R."/>
            <person name="Haveman S.A."/>
            <person name="Hemme C.L."/>
            <person name="Paulsen I.T."/>
            <person name="Kolonay J.F."/>
            <person name="Eisen J.A."/>
            <person name="Ward N."/>
            <person name="Methe B."/>
            <person name="Brinkac L.M."/>
            <person name="Daugherty S.C."/>
            <person name="Deboy R.T."/>
            <person name="Dodson R.J."/>
            <person name="Durkin A.S."/>
            <person name="Madupu R."/>
            <person name="Nelson W.C."/>
            <person name="Sullivan S.A."/>
            <person name="Fouts D."/>
            <person name="Haft D.H."/>
            <person name="Selengut J."/>
            <person name="Peterson J.D."/>
            <person name="Davidsen T.M."/>
            <person name="Zafar N."/>
            <person name="Zhou L."/>
            <person name="Radune D."/>
            <person name="Dimitrov G."/>
            <person name="Hance M."/>
            <person name="Tran K."/>
            <person name="Khouri H."/>
            <person name="Gill J."/>
            <person name="Utterback T.R."/>
            <person name="Feldblyum T.V."/>
            <person name="Wall J.D."/>
            <person name="Voordouw G."/>
            <person name="Fraser C.M."/>
        </authorList>
    </citation>
    <scope>NUCLEOTIDE SEQUENCE [LARGE SCALE GENOMIC DNA]</scope>
    <source>
        <strain evidence="2">ATCC 29579 / DSM 644 / NCIMB 8303 / VKM B-1760 / Hildenborough</strain>
    </source>
</reference>
<accession>Q728B9</accession>
<dbReference type="EMBL" id="AE017285">
    <property type="protein sequence ID" value="AAS97157.1"/>
    <property type="molecule type" value="Genomic_DNA"/>
</dbReference>
<name>Q728B9_NITV2</name>
<organism evidence="1 2">
    <name type="scientific">Nitratidesulfovibrio vulgaris (strain ATCC 29579 / DSM 644 / CCUG 34227 / NCIMB 8303 / VKM B-1760 / Hildenborough)</name>
    <name type="common">Desulfovibrio vulgaris</name>
    <dbReference type="NCBI Taxonomy" id="882"/>
    <lineage>
        <taxon>Bacteria</taxon>
        <taxon>Pseudomonadati</taxon>
        <taxon>Thermodesulfobacteriota</taxon>
        <taxon>Desulfovibrionia</taxon>
        <taxon>Desulfovibrionales</taxon>
        <taxon>Desulfovibrionaceae</taxon>
        <taxon>Nitratidesulfovibrio</taxon>
    </lineage>
</organism>
<dbReference type="STRING" id="882.DVU_2685"/>
<dbReference type="EnsemblBacteria" id="AAS97157">
    <property type="protein sequence ID" value="AAS97157"/>
    <property type="gene ID" value="DVU_2685"/>
</dbReference>
<dbReference type="PaxDb" id="882-DVU_2685"/>
<gene>
    <name evidence="1" type="ordered locus">DVU_2685</name>
</gene>